<evidence type="ECO:0000313" key="1">
    <source>
        <dbReference type="EMBL" id="OIQ64307.1"/>
    </source>
</evidence>
<name>A0A1J5PGC6_9ZZZZ</name>
<sequence length="87" mass="10275">MLLLTKFLREQIKQGKQLKMAAVQQRLRFKQRVKLAVWSVKSLLGLLLLVLKQAARWLRLVLKRLARWLRLVLKLAALPPRRRAVAR</sequence>
<dbReference type="AlphaFoldDB" id="A0A1J5PGC6"/>
<accession>A0A1J5PGC6</accession>
<comment type="caution">
    <text evidence="1">The sequence shown here is derived from an EMBL/GenBank/DDBJ whole genome shotgun (WGS) entry which is preliminary data.</text>
</comment>
<protein>
    <submittedName>
        <fullName evidence="1">Uncharacterized protein</fullName>
    </submittedName>
</protein>
<proteinExistence type="predicted"/>
<organism evidence="1">
    <name type="scientific">mine drainage metagenome</name>
    <dbReference type="NCBI Taxonomy" id="410659"/>
    <lineage>
        <taxon>unclassified sequences</taxon>
        <taxon>metagenomes</taxon>
        <taxon>ecological metagenomes</taxon>
    </lineage>
</organism>
<dbReference type="EMBL" id="MLJW01008235">
    <property type="protein sequence ID" value="OIQ64307.1"/>
    <property type="molecule type" value="Genomic_DNA"/>
</dbReference>
<gene>
    <name evidence="1" type="ORF">GALL_541420</name>
</gene>
<reference evidence="1" key="1">
    <citation type="submission" date="2016-10" db="EMBL/GenBank/DDBJ databases">
        <title>Sequence of Gallionella enrichment culture.</title>
        <authorList>
            <person name="Poehlein A."/>
            <person name="Muehling M."/>
            <person name="Daniel R."/>
        </authorList>
    </citation>
    <scope>NUCLEOTIDE SEQUENCE</scope>
</reference>